<evidence type="ECO:0000313" key="2">
    <source>
        <dbReference type="EMBL" id="MBB4674495.1"/>
    </source>
</evidence>
<sequence>MLTMQRVVLPLRVFLVLFFGILLVFQTLSFPGKFAFMAQERPEEAWLRWPLTAVAALMILCVQVVIVATWKLLTLVRTDRIFTTASLKWVDAIVWAIFAGWLVLVGIAAVVVLNADDPGLPMVLFLLSIGVAVLGLVVLVLRELLRQATALRSDLDAVI</sequence>
<keyword evidence="1" id="KW-0472">Membrane</keyword>
<evidence type="ECO:0008006" key="4">
    <source>
        <dbReference type="Google" id="ProtNLM"/>
    </source>
</evidence>
<dbReference type="InterPro" id="IPR021354">
    <property type="entry name" value="DUF2975"/>
</dbReference>
<evidence type="ECO:0000313" key="3">
    <source>
        <dbReference type="Proteomes" id="UP000533598"/>
    </source>
</evidence>
<reference evidence="2 3" key="1">
    <citation type="submission" date="2020-08" db="EMBL/GenBank/DDBJ databases">
        <title>Sequencing the genomes of 1000 actinobacteria strains.</title>
        <authorList>
            <person name="Klenk H.-P."/>
        </authorList>
    </citation>
    <scope>NUCLEOTIDE SEQUENCE [LARGE SCALE GENOMIC DNA]</scope>
    <source>
        <strain evidence="2 3">DSM 44230</strain>
    </source>
</reference>
<keyword evidence="3" id="KW-1185">Reference proteome</keyword>
<keyword evidence="1" id="KW-1133">Transmembrane helix</keyword>
<keyword evidence="1" id="KW-0812">Transmembrane</keyword>
<proteinExistence type="predicted"/>
<gene>
    <name evidence="2" type="ORF">HNR67_000613</name>
</gene>
<organism evidence="2 3">
    <name type="scientific">Crossiella cryophila</name>
    <dbReference type="NCBI Taxonomy" id="43355"/>
    <lineage>
        <taxon>Bacteria</taxon>
        <taxon>Bacillati</taxon>
        <taxon>Actinomycetota</taxon>
        <taxon>Actinomycetes</taxon>
        <taxon>Pseudonocardiales</taxon>
        <taxon>Pseudonocardiaceae</taxon>
        <taxon>Crossiella</taxon>
    </lineage>
</organism>
<accession>A0A7W7FR37</accession>
<feature type="transmembrane region" description="Helical" evidence="1">
    <location>
        <begin position="93"/>
        <end position="113"/>
    </location>
</feature>
<dbReference type="Pfam" id="PF11188">
    <property type="entry name" value="DUF2975"/>
    <property type="match status" value="1"/>
</dbReference>
<protein>
    <recommendedName>
        <fullName evidence="4">DUF2975 domain-containing protein</fullName>
    </recommendedName>
</protein>
<dbReference type="AlphaFoldDB" id="A0A7W7FR37"/>
<feature type="transmembrane region" description="Helical" evidence="1">
    <location>
        <begin position="119"/>
        <end position="141"/>
    </location>
</feature>
<dbReference type="EMBL" id="JACHMH010000001">
    <property type="protein sequence ID" value="MBB4674495.1"/>
    <property type="molecule type" value="Genomic_DNA"/>
</dbReference>
<dbReference type="RefSeq" id="WP_185000611.1">
    <property type="nucleotide sequence ID" value="NZ_BAAAUI010000003.1"/>
</dbReference>
<dbReference type="Proteomes" id="UP000533598">
    <property type="component" value="Unassembled WGS sequence"/>
</dbReference>
<comment type="caution">
    <text evidence="2">The sequence shown here is derived from an EMBL/GenBank/DDBJ whole genome shotgun (WGS) entry which is preliminary data.</text>
</comment>
<name>A0A7W7FR37_9PSEU</name>
<feature type="transmembrane region" description="Helical" evidence="1">
    <location>
        <begin position="53"/>
        <end position="73"/>
    </location>
</feature>
<evidence type="ECO:0000256" key="1">
    <source>
        <dbReference type="SAM" id="Phobius"/>
    </source>
</evidence>